<keyword evidence="8 9" id="KW-1015">Disulfide bond</keyword>
<keyword evidence="14" id="KW-1185">Reference proteome</keyword>
<gene>
    <name evidence="13" type="ORF">ASZ78_004897</name>
</gene>
<evidence type="ECO:0000313" key="13">
    <source>
        <dbReference type="EMBL" id="OXB69407.1"/>
    </source>
</evidence>
<evidence type="ECO:0000256" key="1">
    <source>
        <dbReference type="ARBA" id="ARBA00004251"/>
    </source>
</evidence>
<accession>A0A226NPY2</accession>
<organism evidence="13 14">
    <name type="scientific">Callipepla squamata</name>
    <name type="common">Scaled quail</name>
    <dbReference type="NCBI Taxonomy" id="9009"/>
    <lineage>
        <taxon>Eukaryota</taxon>
        <taxon>Metazoa</taxon>
        <taxon>Chordata</taxon>
        <taxon>Craniata</taxon>
        <taxon>Vertebrata</taxon>
        <taxon>Euteleostomi</taxon>
        <taxon>Archelosauria</taxon>
        <taxon>Archosauria</taxon>
        <taxon>Dinosauria</taxon>
        <taxon>Saurischia</taxon>
        <taxon>Theropoda</taxon>
        <taxon>Coelurosauria</taxon>
        <taxon>Aves</taxon>
        <taxon>Neognathae</taxon>
        <taxon>Galloanserae</taxon>
        <taxon>Galliformes</taxon>
        <taxon>Odontophoridae</taxon>
        <taxon>Callipepla</taxon>
    </lineage>
</organism>
<dbReference type="GO" id="GO:0016339">
    <property type="term" value="P:calcium-dependent cell-cell adhesion via plasma membrane cell adhesion molecules"/>
    <property type="evidence" value="ECO:0007669"/>
    <property type="project" value="TreeGrafter"/>
</dbReference>
<evidence type="ECO:0000259" key="11">
    <source>
        <dbReference type="PROSITE" id="PS50025"/>
    </source>
</evidence>
<dbReference type="GO" id="GO:0016342">
    <property type="term" value="C:catenin complex"/>
    <property type="evidence" value="ECO:0007669"/>
    <property type="project" value="TreeGrafter"/>
</dbReference>
<evidence type="ECO:0008006" key="15">
    <source>
        <dbReference type="Google" id="ProtNLM"/>
    </source>
</evidence>
<comment type="function">
    <text evidence="10">Cadherins are calcium-dependent cell adhesion proteins.</text>
</comment>
<dbReference type="EMBL" id="MCFN01000001">
    <property type="protein sequence ID" value="OXB69407.1"/>
    <property type="molecule type" value="Genomic_DNA"/>
</dbReference>
<dbReference type="Gene3D" id="2.60.120.200">
    <property type="match status" value="2"/>
</dbReference>
<evidence type="ECO:0000256" key="6">
    <source>
        <dbReference type="ARBA" id="ARBA00022989"/>
    </source>
</evidence>
<evidence type="ECO:0000256" key="5">
    <source>
        <dbReference type="ARBA" id="ARBA00022837"/>
    </source>
</evidence>
<feature type="domain" description="EGF-like" evidence="12">
    <location>
        <begin position="242"/>
        <end position="281"/>
    </location>
</feature>
<dbReference type="PROSITE" id="PS01186">
    <property type="entry name" value="EGF_2"/>
    <property type="match status" value="1"/>
</dbReference>
<dbReference type="GO" id="GO:0005912">
    <property type="term" value="C:adherens junction"/>
    <property type="evidence" value="ECO:0007669"/>
    <property type="project" value="TreeGrafter"/>
</dbReference>
<keyword evidence="6" id="KW-1133">Transmembrane helix</keyword>
<dbReference type="Pfam" id="PF02210">
    <property type="entry name" value="Laminin_G_2"/>
    <property type="match status" value="1"/>
</dbReference>
<dbReference type="GO" id="GO:0044331">
    <property type="term" value="P:cell-cell adhesion mediated by cadherin"/>
    <property type="evidence" value="ECO:0007669"/>
    <property type="project" value="TreeGrafter"/>
</dbReference>
<evidence type="ECO:0000256" key="2">
    <source>
        <dbReference type="ARBA" id="ARBA00022685"/>
    </source>
</evidence>
<dbReference type="OrthoDB" id="26203at2759"/>
<proteinExistence type="predicted"/>
<dbReference type="AlphaFoldDB" id="A0A226NPY2"/>
<reference evidence="13 14" key="1">
    <citation type="submission" date="2016-07" db="EMBL/GenBank/DDBJ databases">
        <title>Disparate Historic Effective Population Sizes Predicted by Modern Levels of Genome Diversity for the Scaled Quail (Callipepla squamata) and the Northern Bobwhite (Colinus virginianus): Inferences from First and Second Generation Draft Genome Assemblies for Sympatric New World Quail.</title>
        <authorList>
            <person name="Oldeschulte D.L."/>
            <person name="Halley Y.A."/>
            <person name="Bhattarai E.K."/>
            <person name="Brashear W.A."/>
            <person name="Hill J."/>
            <person name="Metz R.P."/>
            <person name="Johnson C.D."/>
            <person name="Rollins D."/>
            <person name="Peterson M.J."/>
            <person name="Bickhart D.M."/>
            <person name="Decker J.E."/>
            <person name="Seabury C.M."/>
        </authorList>
    </citation>
    <scope>NUCLEOTIDE SEQUENCE [LARGE SCALE GENOMIC DNA]</scope>
    <source>
        <strain evidence="13 14">Texas</strain>
        <tissue evidence="13">Leg muscle</tissue>
    </source>
</reference>
<evidence type="ECO:0000256" key="8">
    <source>
        <dbReference type="ARBA" id="ARBA00023157"/>
    </source>
</evidence>
<dbReference type="SMART" id="SM00181">
    <property type="entry name" value="EGF"/>
    <property type="match status" value="2"/>
</dbReference>
<evidence type="ECO:0000259" key="12">
    <source>
        <dbReference type="PROSITE" id="PS50026"/>
    </source>
</evidence>
<dbReference type="CDD" id="cd00110">
    <property type="entry name" value="LamG"/>
    <property type="match status" value="1"/>
</dbReference>
<dbReference type="InterPro" id="IPR000742">
    <property type="entry name" value="EGF"/>
</dbReference>
<comment type="caution">
    <text evidence="13">The sequence shown here is derived from an EMBL/GenBank/DDBJ whole genome shotgun (WGS) entry which is preliminary data.</text>
</comment>
<keyword evidence="2" id="KW-0165">Cleavage on pair of basic residues</keyword>
<keyword evidence="9" id="KW-0245">EGF-like domain</keyword>
<evidence type="ECO:0000313" key="14">
    <source>
        <dbReference type="Proteomes" id="UP000198323"/>
    </source>
</evidence>
<evidence type="ECO:0000256" key="10">
    <source>
        <dbReference type="RuleBase" id="RU004357"/>
    </source>
</evidence>
<dbReference type="Proteomes" id="UP000198323">
    <property type="component" value="Unassembled WGS sequence"/>
</dbReference>
<dbReference type="GO" id="GO:0005509">
    <property type="term" value="F:calcium ion binding"/>
    <property type="evidence" value="ECO:0007669"/>
    <property type="project" value="InterPro"/>
</dbReference>
<evidence type="ECO:0000256" key="9">
    <source>
        <dbReference type="PROSITE-ProRule" id="PRU00076"/>
    </source>
</evidence>
<dbReference type="Gene3D" id="4.10.900.10">
    <property type="entry name" value="TCF3-CBD (Catenin binding domain)"/>
    <property type="match status" value="1"/>
</dbReference>
<dbReference type="GO" id="GO:0045296">
    <property type="term" value="F:cadherin binding"/>
    <property type="evidence" value="ECO:0007669"/>
    <property type="project" value="TreeGrafter"/>
</dbReference>
<dbReference type="InterPro" id="IPR013320">
    <property type="entry name" value="ConA-like_dom_sf"/>
</dbReference>
<feature type="domain" description="Laminin G" evidence="11">
    <location>
        <begin position="284"/>
        <end position="482"/>
    </location>
</feature>
<dbReference type="Gene3D" id="2.10.25.10">
    <property type="entry name" value="Laminin"/>
    <property type="match status" value="1"/>
</dbReference>
<dbReference type="InterPro" id="IPR027397">
    <property type="entry name" value="Catenin-bd_sf"/>
</dbReference>
<keyword evidence="5" id="KW-0106">Calcium</keyword>
<dbReference type="GO" id="GO:0007156">
    <property type="term" value="P:homophilic cell adhesion via plasma membrane adhesion molecules"/>
    <property type="evidence" value="ECO:0007669"/>
    <property type="project" value="InterPro"/>
</dbReference>
<evidence type="ECO:0000256" key="3">
    <source>
        <dbReference type="ARBA" id="ARBA00022692"/>
    </source>
</evidence>
<dbReference type="Pfam" id="PF01049">
    <property type="entry name" value="CADH_Y-type_LIR"/>
    <property type="match status" value="1"/>
</dbReference>
<dbReference type="InterPro" id="IPR000233">
    <property type="entry name" value="Cadherin_Y-type_LIR"/>
</dbReference>
<dbReference type="GO" id="GO:0034332">
    <property type="term" value="P:adherens junction organization"/>
    <property type="evidence" value="ECO:0007669"/>
    <property type="project" value="TreeGrafter"/>
</dbReference>
<keyword evidence="3" id="KW-0812">Transmembrane</keyword>
<dbReference type="GO" id="GO:0007043">
    <property type="term" value="P:cell-cell junction assembly"/>
    <property type="evidence" value="ECO:0007669"/>
    <property type="project" value="TreeGrafter"/>
</dbReference>
<dbReference type="PROSITE" id="PS50025">
    <property type="entry name" value="LAM_G_DOMAIN"/>
    <property type="match status" value="1"/>
</dbReference>
<evidence type="ECO:0000256" key="4">
    <source>
        <dbReference type="ARBA" id="ARBA00022737"/>
    </source>
</evidence>
<dbReference type="STRING" id="9009.A0A226NPY2"/>
<dbReference type="InterPro" id="IPR039808">
    <property type="entry name" value="Cadherin"/>
</dbReference>
<dbReference type="PANTHER" id="PTHR24027:SF432">
    <property type="entry name" value="EGF-LIKE DOMAIN-CONTAINING PROTEIN"/>
    <property type="match status" value="1"/>
</dbReference>
<dbReference type="SMART" id="SM00282">
    <property type="entry name" value="LamG"/>
    <property type="match status" value="1"/>
</dbReference>
<sequence>MNITNCSPQLENILDINITQIGIDECVTANCTHSSGCISKYEHSHVPTITTAGSVSLVSVTVLSSALCSCAARESPHLSCSSYQTNPCLNGGTCVDTDLGYRLVELCLGASALVCKEEDRQLGEYATVSNHYFLQKVKLILDHCINGSVRDSGSVVRKMSQVDLSSCEASEETMGTWSMGRIFSGHQPLQLGGVKKILPYHDSQRHFKGFVGCIRNVVVDTKVYDLEHPAESLNSSPGCILTDEMCQSTGVVSCGVHGRCVGGWDFFHCDCAPGYAGPACDKVLPEWAFGRDSWIHYEPRHTPSTLSTRIQLMVRTRISRSTLLSLASADGSSFIRLEVDEGYFCVNFSLGDKSHSLRMKTLRINNGQWVLLTMERYNNEFTLRVNSGGGDQEVTSVLGTNRWFEMDWASVVLGNRLPSHSESDFQGMGVPVWLNPKTRLSASALKATREDGVKLARIGERPEIGQNAFYLNGSFRSHVTTCLLYILFCHTSYNKYIYLFLPALLVSYTVWSQWGSSGFRKGGIYHIPEERESWEDVRENVFNYNEEGGGEHDQNAYNIDELKKPLCNIPHFSLRPAFPYSRTPTGTKKDSVPKCAHQKQPKSAVSSAPDFKEYVSRIIQDADNDLQDLPADTIHFYCLEGECSLAESLSSLNSVSSDEDVNYDCLQEWGSKFDKLEELCEPSHERL</sequence>
<keyword evidence="4" id="KW-0677">Repeat</keyword>
<dbReference type="PROSITE" id="PS00022">
    <property type="entry name" value="EGF_1"/>
    <property type="match status" value="1"/>
</dbReference>
<dbReference type="PROSITE" id="PS50026">
    <property type="entry name" value="EGF_3"/>
    <property type="match status" value="1"/>
</dbReference>
<dbReference type="CDD" id="cd00054">
    <property type="entry name" value="EGF_CA"/>
    <property type="match status" value="1"/>
</dbReference>
<keyword evidence="7" id="KW-0472">Membrane</keyword>
<dbReference type="FunFam" id="4.10.900.10:FF:000007">
    <property type="entry name" value="Cadherin 22"/>
    <property type="match status" value="1"/>
</dbReference>
<dbReference type="GO" id="GO:0008013">
    <property type="term" value="F:beta-catenin binding"/>
    <property type="evidence" value="ECO:0007669"/>
    <property type="project" value="TreeGrafter"/>
</dbReference>
<feature type="disulfide bond" evidence="9">
    <location>
        <begin position="271"/>
        <end position="280"/>
    </location>
</feature>
<dbReference type="GO" id="GO:0016477">
    <property type="term" value="P:cell migration"/>
    <property type="evidence" value="ECO:0007669"/>
    <property type="project" value="TreeGrafter"/>
</dbReference>
<dbReference type="GO" id="GO:0000902">
    <property type="term" value="P:cell morphogenesis"/>
    <property type="evidence" value="ECO:0007669"/>
    <property type="project" value="TreeGrafter"/>
</dbReference>
<dbReference type="InterPro" id="IPR001791">
    <property type="entry name" value="Laminin_G"/>
</dbReference>
<comment type="subcellular location">
    <subcellularLocation>
        <location evidence="1">Cell membrane</location>
        <topology evidence="1">Single-pass type I membrane protein</topology>
    </subcellularLocation>
</comment>
<name>A0A226NPY2_CALSU</name>
<evidence type="ECO:0000256" key="7">
    <source>
        <dbReference type="ARBA" id="ARBA00023136"/>
    </source>
</evidence>
<comment type="caution">
    <text evidence="9">Lacks conserved residue(s) required for the propagation of feature annotation.</text>
</comment>
<dbReference type="SUPFAM" id="SSF49899">
    <property type="entry name" value="Concanavalin A-like lectins/glucanases"/>
    <property type="match status" value="2"/>
</dbReference>
<dbReference type="PANTHER" id="PTHR24027">
    <property type="entry name" value="CADHERIN-23"/>
    <property type="match status" value="1"/>
</dbReference>
<protein>
    <recommendedName>
        <fullName evidence="15">EGF-like domain-containing protein</fullName>
    </recommendedName>
</protein>